<proteinExistence type="predicted"/>
<keyword evidence="3" id="KW-1185">Reference proteome</keyword>
<name>A0A3Q3EK72_9LABR</name>
<dbReference type="STRING" id="56723.ENSLBEP00000007876"/>
<accession>A0A3Q3EK72</accession>
<dbReference type="PANTHER" id="PTHR14516:SF9">
    <property type="entry name" value="INTERMEDIATE FILAMENT FAMILY ORPHAN 1"/>
    <property type="match status" value="1"/>
</dbReference>
<evidence type="ECO:0000313" key="3">
    <source>
        <dbReference type="Proteomes" id="UP000261660"/>
    </source>
</evidence>
<dbReference type="AlphaFoldDB" id="A0A3Q3EK72"/>
<dbReference type="Ensembl" id="ENSLBET00000008279.1">
    <property type="protein sequence ID" value="ENSLBEP00000007876.1"/>
    <property type="gene ID" value="ENSLBEG00000006077.1"/>
</dbReference>
<dbReference type="Proteomes" id="UP000261660">
    <property type="component" value="Unplaced"/>
</dbReference>
<evidence type="ECO:0000256" key="1">
    <source>
        <dbReference type="SAM" id="MobiDB-lite"/>
    </source>
</evidence>
<dbReference type="InParanoid" id="A0A3Q3EK72"/>
<protein>
    <recommendedName>
        <fullName evidence="4">IF rod domain-containing protein</fullName>
    </recommendedName>
</protein>
<reference evidence="2" key="1">
    <citation type="submission" date="2025-08" db="UniProtKB">
        <authorList>
            <consortium name="Ensembl"/>
        </authorList>
    </citation>
    <scope>IDENTIFICATION</scope>
</reference>
<evidence type="ECO:0000313" key="2">
    <source>
        <dbReference type="Ensembl" id="ENSLBEP00000007876.1"/>
    </source>
</evidence>
<evidence type="ECO:0008006" key="4">
    <source>
        <dbReference type="Google" id="ProtNLM"/>
    </source>
</evidence>
<reference evidence="2" key="2">
    <citation type="submission" date="2025-09" db="UniProtKB">
        <authorList>
            <consortium name="Ensembl"/>
        </authorList>
    </citation>
    <scope>IDENTIFICATION</scope>
</reference>
<feature type="region of interest" description="Disordered" evidence="1">
    <location>
        <begin position="205"/>
        <end position="229"/>
    </location>
</feature>
<dbReference type="PANTHER" id="PTHR14516">
    <property type="entry name" value="1-PYRROLINE-5-CARBOXYLATE DEHYDROGENASE FAMILY MEMBER"/>
    <property type="match status" value="1"/>
</dbReference>
<dbReference type="GeneTree" id="ENSGT00510000046803"/>
<organism evidence="2 3">
    <name type="scientific">Labrus bergylta</name>
    <name type="common">ballan wrasse</name>
    <dbReference type="NCBI Taxonomy" id="56723"/>
    <lineage>
        <taxon>Eukaryota</taxon>
        <taxon>Metazoa</taxon>
        <taxon>Chordata</taxon>
        <taxon>Craniata</taxon>
        <taxon>Vertebrata</taxon>
        <taxon>Euteleostomi</taxon>
        <taxon>Actinopterygii</taxon>
        <taxon>Neopterygii</taxon>
        <taxon>Teleostei</taxon>
        <taxon>Neoteleostei</taxon>
        <taxon>Acanthomorphata</taxon>
        <taxon>Eupercaria</taxon>
        <taxon>Labriformes</taxon>
        <taxon>Labridae</taxon>
        <taxon>Labrus</taxon>
    </lineage>
</organism>
<sequence length="265" mass="29670">MNPVLGRAVFWHRSSTGLLPGGPRRVWPMGGPAGPGGPPPSGLAYLHLNGPLHRVPPAATALRNDLGSNISVLKTLNLRFRAFFSKVHELERRNKVLEKQLQQAVEENGGEGTRSRRPKTWGPDWIYWVYPAQPGLLPSTTLQLQPHPLRVLHQPGAESLRPQPEHHQHQREVLKQWTNTPLPSPPTLPPRTIWSFNHTRRFGSGRESCVTGPGVSWTHPDGSGERDEYKKGKSALPSCRAASITFHLDKSISHIYLLKVYLHYL</sequence>